<evidence type="ECO:0000313" key="4">
    <source>
        <dbReference type="Proteomes" id="UP000433883"/>
    </source>
</evidence>
<feature type="region of interest" description="Disordered" evidence="1">
    <location>
        <begin position="1"/>
        <end position="30"/>
    </location>
</feature>
<evidence type="ECO:0000313" key="5">
    <source>
        <dbReference type="Proteomes" id="UP000490939"/>
    </source>
</evidence>
<feature type="compositionally biased region" description="Polar residues" evidence="1">
    <location>
        <begin position="8"/>
        <end position="20"/>
    </location>
</feature>
<dbReference type="OrthoDB" id="10493421at2759"/>
<evidence type="ECO:0000313" key="3">
    <source>
        <dbReference type="EMBL" id="KAE9983685.1"/>
    </source>
</evidence>
<evidence type="ECO:0000313" key="2">
    <source>
        <dbReference type="EMBL" id="KAE9982789.1"/>
    </source>
</evidence>
<feature type="compositionally biased region" description="Polar residues" evidence="1">
    <location>
        <begin position="48"/>
        <end position="62"/>
    </location>
</feature>
<evidence type="ECO:0000256" key="1">
    <source>
        <dbReference type="SAM" id="MobiDB-lite"/>
    </source>
</evidence>
<feature type="region of interest" description="Disordered" evidence="1">
    <location>
        <begin position="48"/>
        <end position="68"/>
    </location>
</feature>
<protein>
    <submittedName>
        <fullName evidence="2">Uncharacterized protein</fullName>
    </submittedName>
</protein>
<dbReference type="AlphaFoldDB" id="A0A8H3V9D6"/>
<dbReference type="EMBL" id="WNWQ01000037">
    <property type="protein sequence ID" value="KAE9982789.1"/>
    <property type="molecule type" value="Genomic_DNA"/>
</dbReference>
<sequence length="277" mass="31107">MSDMKPQAESSKSDNTSAPSSAMEDAQIQATLQHLGAIHEATDHSLDNARTLSAPDTSTHLTSPKPDKKPVSFMSLAGELRNRIYRYYLAAQGAALDGHGERCIHPIHPDDIDTICVKDTDTLVSWATPESGKMVDINLLFTCKQAYGEGIGIFFEQRLVQVRMHGFFHPYVARALREALRVELRVDWYNNSPADPRQFLEILEARNDLQEFTFRIGHEDPALRYNVCRIGDLFDEVLNIKAPKVSLVWTGAEAVWGSNTGGYHAFIRLNEAIMTRY</sequence>
<accession>A0A8H3V9D6</accession>
<dbReference type="Proteomes" id="UP000490939">
    <property type="component" value="Unassembled WGS sequence"/>
</dbReference>
<dbReference type="EMBL" id="WNWR01000312">
    <property type="protein sequence ID" value="KAE9983685.1"/>
    <property type="molecule type" value="Genomic_DNA"/>
</dbReference>
<gene>
    <name evidence="2" type="ORF">BLS_005371</name>
    <name evidence="3" type="ORF">EG327_005408</name>
</gene>
<proteinExistence type="predicted"/>
<dbReference type="Proteomes" id="UP000433883">
    <property type="component" value="Unassembled WGS sequence"/>
</dbReference>
<keyword evidence="5" id="KW-1185">Reference proteome</keyword>
<comment type="caution">
    <text evidence="2">The sequence shown here is derived from an EMBL/GenBank/DDBJ whole genome shotgun (WGS) entry which is preliminary data.</text>
</comment>
<name>A0A8H3V9D6_VENIN</name>
<reference evidence="2 4" key="1">
    <citation type="submission" date="2019-11" db="EMBL/GenBank/DDBJ databases">
        <title>Venturia inaequalis Genome Resource.</title>
        <authorList>
            <person name="Lichtner F.J."/>
        </authorList>
    </citation>
    <scope>NUCLEOTIDE SEQUENCE [LARGE SCALE GENOMIC DNA]</scope>
    <source>
        <strain evidence="2">Bline_iso_100314</strain>
        <strain evidence="3 5">DMI_063113</strain>
    </source>
</reference>
<organism evidence="2 4">
    <name type="scientific">Venturia inaequalis</name>
    <name type="common">Apple scab fungus</name>
    <dbReference type="NCBI Taxonomy" id="5025"/>
    <lineage>
        <taxon>Eukaryota</taxon>
        <taxon>Fungi</taxon>
        <taxon>Dikarya</taxon>
        <taxon>Ascomycota</taxon>
        <taxon>Pezizomycotina</taxon>
        <taxon>Dothideomycetes</taxon>
        <taxon>Pleosporomycetidae</taxon>
        <taxon>Venturiales</taxon>
        <taxon>Venturiaceae</taxon>
        <taxon>Venturia</taxon>
    </lineage>
</organism>